<feature type="chain" id="PRO_5042270298" evidence="2">
    <location>
        <begin position="24"/>
        <end position="126"/>
    </location>
</feature>
<comment type="caution">
    <text evidence="3">The sequence shown here is derived from an EMBL/GenBank/DDBJ whole genome shotgun (WGS) entry which is preliminary data.</text>
</comment>
<dbReference type="AlphaFoldDB" id="A0AAD5VE44"/>
<proteinExistence type="predicted"/>
<evidence type="ECO:0000256" key="2">
    <source>
        <dbReference type="SAM" id="SignalP"/>
    </source>
</evidence>
<accession>A0AAD5VE44</accession>
<dbReference type="Proteomes" id="UP001212997">
    <property type="component" value="Unassembled WGS sequence"/>
</dbReference>
<dbReference type="EMBL" id="JANAWD010000054">
    <property type="protein sequence ID" value="KAJ3489025.1"/>
    <property type="molecule type" value="Genomic_DNA"/>
</dbReference>
<name>A0AAD5VE44_9APHY</name>
<reference evidence="3" key="1">
    <citation type="submission" date="2022-07" db="EMBL/GenBank/DDBJ databases">
        <title>Genome Sequence of Physisporinus lineatus.</title>
        <authorList>
            <person name="Buettner E."/>
        </authorList>
    </citation>
    <scope>NUCLEOTIDE SEQUENCE</scope>
    <source>
        <strain evidence="3">VT162</strain>
    </source>
</reference>
<protein>
    <submittedName>
        <fullName evidence="3">Uncharacterized protein</fullName>
    </submittedName>
</protein>
<sequence length="126" mass="13706">MNTLPSPTLLTLSLLVWIQVVCAGCHDYGNYRICDGLDGGAIAGIVIGIVAFFGILGFLLYMRRQRQKRVRRDAVYVNATQAPTPMVGPSTKVSTLDAHPVAQPAPIYTHQNNFNPYPSPVPVVLV</sequence>
<feature type="transmembrane region" description="Helical" evidence="1">
    <location>
        <begin position="39"/>
        <end position="62"/>
    </location>
</feature>
<feature type="signal peptide" evidence="2">
    <location>
        <begin position="1"/>
        <end position="23"/>
    </location>
</feature>
<keyword evidence="4" id="KW-1185">Reference proteome</keyword>
<evidence type="ECO:0000256" key="1">
    <source>
        <dbReference type="SAM" id="Phobius"/>
    </source>
</evidence>
<keyword evidence="1" id="KW-0812">Transmembrane</keyword>
<evidence type="ECO:0000313" key="4">
    <source>
        <dbReference type="Proteomes" id="UP001212997"/>
    </source>
</evidence>
<gene>
    <name evidence="3" type="ORF">NLI96_g2419</name>
</gene>
<evidence type="ECO:0000313" key="3">
    <source>
        <dbReference type="EMBL" id="KAJ3489025.1"/>
    </source>
</evidence>
<organism evidence="3 4">
    <name type="scientific">Meripilus lineatus</name>
    <dbReference type="NCBI Taxonomy" id="2056292"/>
    <lineage>
        <taxon>Eukaryota</taxon>
        <taxon>Fungi</taxon>
        <taxon>Dikarya</taxon>
        <taxon>Basidiomycota</taxon>
        <taxon>Agaricomycotina</taxon>
        <taxon>Agaricomycetes</taxon>
        <taxon>Polyporales</taxon>
        <taxon>Meripilaceae</taxon>
        <taxon>Meripilus</taxon>
    </lineage>
</organism>
<keyword evidence="1" id="KW-1133">Transmembrane helix</keyword>
<keyword evidence="2" id="KW-0732">Signal</keyword>
<keyword evidence="1" id="KW-0472">Membrane</keyword>